<dbReference type="Proteomes" id="UP000265520">
    <property type="component" value="Unassembled WGS sequence"/>
</dbReference>
<keyword evidence="2" id="KW-1185">Reference proteome</keyword>
<reference evidence="1 2" key="1">
    <citation type="journal article" date="2018" name="Front. Plant Sci.">
        <title>Red Clover (Trifolium pratense) and Zigzag Clover (T. medium) - A Picture of Genomic Similarities and Differences.</title>
        <authorList>
            <person name="Dluhosova J."/>
            <person name="Istvanek J."/>
            <person name="Nedelnik J."/>
            <person name="Repkova J."/>
        </authorList>
    </citation>
    <scope>NUCLEOTIDE SEQUENCE [LARGE SCALE GENOMIC DNA]</scope>
    <source>
        <strain evidence="2">cv. 10/8</strain>
        <tissue evidence="1">Leaf</tissue>
    </source>
</reference>
<protein>
    <submittedName>
        <fullName evidence="1">Uncharacterized protein</fullName>
    </submittedName>
</protein>
<organism evidence="1 2">
    <name type="scientific">Trifolium medium</name>
    <dbReference type="NCBI Taxonomy" id="97028"/>
    <lineage>
        <taxon>Eukaryota</taxon>
        <taxon>Viridiplantae</taxon>
        <taxon>Streptophyta</taxon>
        <taxon>Embryophyta</taxon>
        <taxon>Tracheophyta</taxon>
        <taxon>Spermatophyta</taxon>
        <taxon>Magnoliopsida</taxon>
        <taxon>eudicotyledons</taxon>
        <taxon>Gunneridae</taxon>
        <taxon>Pentapetalae</taxon>
        <taxon>rosids</taxon>
        <taxon>fabids</taxon>
        <taxon>Fabales</taxon>
        <taxon>Fabaceae</taxon>
        <taxon>Papilionoideae</taxon>
        <taxon>50 kb inversion clade</taxon>
        <taxon>NPAAA clade</taxon>
        <taxon>Hologalegina</taxon>
        <taxon>IRL clade</taxon>
        <taxon>Trifolieae</taxon>
        <taxon>Trifolium</taxon>
    </lineage>
</organism>
<feature type="non-terminal residue" evidence="1">
    <location>
        <position position="53"/>
    </location>
</feature>
<name>A0A392SR64_9FABA</name>
<comment type="caution">
    <text evidence="1">The sequence shown here is derived from an EMBL/GenBank/DDBJ whole genome shotgun (WGS) entry which is preliminary data.</text>
</comment>
<sequence>MSVKIFVDLVPDLERVTTSNGIRRIFHRNLRIHNELVQLVSKNHTFNLLIPKK</sequence>
<accession>A0A392SR64</accession>
<evidence type="ECO:0000313" key="1">
    <source>
        <dbReference type="EMBL" id="MCI51353.1"/>
    </source>
</evidence>
<proteinExistence type="predicted"/>
<dbReference type="EMBL" id="LXQA010430490">
    <property type="protein sequence ID" value="MCI51353.1"/>
    <property type="molecule type" value="Genomic_DNA"/>
</dbReference>
<evidence type="ECO:0000313" key="2">
    <source>
        <dbReference type="Proteomes" id="UP000265520"/>
    </source>
</evidence>
<dbReference type="AlphaFoldDB" id="A0A392SR64"/>